<sequence>MILFSPTRHVALPPEAWDPGRVRTWLERWAAETLAARDRQGWPMHPRDADDSDDSDPPGLLQCLYLGACGVWLALARVAAAGLCRLPASLPEIFAQVLEDHARSPGTGERVPSWFLGESALLTFCCLARPDAQRADRLAEMIRGNRANPTREALWGAPGTMLGALFLHEATGDERWAELTRDSAAALWESWAHDEARDAWLWEQDLYGRRVHYLGAGHGWAGNLYPLWRARALLSPEQQAELRARTLQGLDRLAVIDGDLANWPAQTEPPPKLLVQWCHGAPGMITSLRHAELPEALPLLLQGARLIVAAGPLAKGVGLCHGTDGNGAALLEVYRRTQDAVWLERARELAMWALAQSEAERRRAGQWRYSLWTGDAGLACFLLDCLDGQSRGMPGLDSLW</sequence>
<dbReference type="SMART" id="SM01260">
    <property type="entry name" value="LANC_like"/>
    <property type="match status" value="1"/>
</dbReference>
<dbReference type="GO" id="GO:0031179">
    <property type="term" value="P:peptide modification"/>
    <property type="evidence" value="ECO:0007669"/>
    <property type="project" value="InterPro"/>
</dbReference>
<dbReference type="GO" id="GO:0005886">
    <property type="term" value="C:plasma membrane"/>
    <property type="evidence" value="ECO:0007669"/>
    <property type="project" value="TreeGrafter"/>
</dbReference>
<evidence type="ECO:0000313" key="3">
    <source>
        <dbReference type="Proteomes" id="UP000075635"/>
    </source>
</evidence>
<keyword evidence="1" id="KW-0479">Metal-binding</keyword>
<protein>
    <recommendedName>
        <fullName evidence="4">Lanthionine synthetase C-like protein</fullName>
    </recommendedName>
</protein>
<dbReference type="Pfam" id="PF05147">
    <property type="entry name" value="LANC_like"/>
    <property type="match status" value="1"/>
</dbReference>
<name>A0A150R4P0_SORCE</name>
<dbReference type="SUPFAM" id="SSF158745">
    <property type="entry name" value="LanC-like"/>
    <property type="match status" value="1"/>
</dbReference>
<feature type="binding site" evidence="1">
    <location>
        <position position="278"/>
    </location>
    <ligand>
        <name>Zn(2+)</name>
        <dbReference type="ChEBI" id="CHEBI:29105"/>
    </ligand>
</feature>
<reference evidence="2 3" key="1">
    <citation type="submission" date="2014-02" db="EMBL/GenBank/DDBJ databases">
        <title>The small core and large imbalanced accessory genome model reveals a collaborative survival strategy of Sorangium cellulosum strains in nature.</title>
        <authorList>
            <person name="Han K."/>
            <person name="Peng R."/>
            <person name="Blom J."/>
            <person name="Li Y.-Z."/>
        </authorList>
    </citation>
    <scope>NUCLEOTIDE SEQUENCE [LARGE SCALE GENOMIC DNA]</scope>
    <source>
        <strain evidence="2 3">So0011-07</strain>
    </source>
</reference>
<dbReference type="GO" id="GO:0005975">
    <property type="term" value="P:carbohydrate metabolic process"/>
    <property type="evidence" value="ECO:0007669"/>
    <property type="project" value="InterPro"/>
</dbReference>
<dbReference type="GO" id="GO:0046872">
    <property type="term" value="F:metal ion binding"/>
    <property type="evidence" value="ECO:0007669"/>
    <property type="project" value="UniProtKB-KW"/>
</dbReference>
<evidence type="ECO:0000256" key="1">
    <source>
        <dbReference type="PIRSR" id="PIRSR607822-1"/>
    </source>
</evidence>
<dbReference type="Gene3D" id="1.50.10.10">
    <property type="match status" value="1"/>
</dbReference>
<dbReference type="PANTHER" id="PTHR12736">
    <property type="entry name" value="LANC-LIKE PROTEIN"/>
    <property type="match status" value="1"/>
</dbReference>
<dbReference type="AlphaFoldDB" id="A0A150R4P0"/>
<evidence type="ECO:0008006" key="4">
    <source>
        <dbReference type="Google" id="ProtNLM"/>
    </source>
</evidence>
<dbReference type="InterPro" id="IPR007822">
    <property type="entry name" value="LANC-like"/>
</dbReference>
<proteinExistence type="predicted"/>
<comment type="caution">
    <text evidence="2">The sequence shown here is derived from an EMBL/GenBank/DDBJ whole genome shotgun (WGS) entry which is preliminary data.</text>
</comment>
<accession>A0A150R4P0</accession>
<organism evidence="2 3">
    <name type="scientific">Sorangium cellulosum</name>
    <name type="common">Polyangium cellulosum</name>
    <dbReference type="NCBI Taxonomy" id="56"/>
    <lineage>
        <taxon>Bacteria</taxon>
        <taxon>Pseudomonadati</taxon>
        <taxon>Myxococcota</taxon>
        <taxon>Polyangia</taxon>
        <taxon>Polyangiales</taxon>
        <taxon>Polyangiaceae</taxon>
        <taxon>Sorangium</taxon>
    </lineage>
</organism>
<dbReference type="Proteomes" id="UP000075635">
    <property type="component" value="Unassembled WGS sequence"/>
</dbReference>
<dbReference type="PRINTS" id="PR01950">
    <property type="entry name" value="LANCSUPER"/>
</dbReference>
<dbReference type="CDD" id="cd04794">
    <property type="entry name" value="euk_LANCL"/>
    <property type="match status" value="1"/>
</dbReference>
<evidence type="ECO:0000313" key="2">
    <source>
        <dbReference type="EMBL" id="KYF74886.1"/>
    </source>
</evidence>
<dbReference type="EMBL" id="JEMB01003195">
    <property type="protein sequence ID" value="KYF74886.1"/>
    <property type="molecule type" value="Genomic_DNA"/>
</dbReference>
<feature type="binding site" evidence="1">
    <location>
        <position position="320"/>
    </location>
    <ligand>
        <name>Zn(2+)</name>
        <dbReference type="ChEBI" id="CHEBI:29105"/>
    </ligand>
</feature>
<keyword evidence="1" id="KW-0862">Zinc</keyword>
<dbReference type="InterPro" id="IPR012341">
    <property type="entry name" value="6hp_glycosidase-like_sf"/>
</dbReference>
<feature type="binding site" evidence="1">
    <location>
        <position position="321"/>
    </location>
    <ligand>
        <name>Zn(2+)</name>
        <dbReference type="ChEBI" id="CHEBI:29105"/>
    </ligand>
</feature>
<gene>
    <name evidence="2" type="ORF">BE17_22960</name>
</gene>
<dbReference type="PANTHER" id="PTHR12736:SF7">
    <property type="entry name" value="LANC-LIKE PROTEIN 3"/>
    <property type="match status" value="1"/>
</dbReference>